<evidence type="ECO:0008006" key="5">
    <source>
        <dbReference type="Google" id="ProtNLM"/>
    </source>
</evidence>
<dbReference type="STRING" id="442899.SAMN05720591_12913"/>
<keyword evidence="2" id="KW-0472">Membrane</keyword>
<dbReference type="EMBL" id="BJYE01000038">
    <property type="protein sequence ID" value="GEN57743.1"/>
    <property type="molecule type" value="Genomic_DNA"/>
</dbReference>
<dbReference type="AlphaFoldDB" id="A0A511X480"/>
<sequence>MDNQMNKNDVAVTEGTQDKKETRQQKKAERKQKRLERKERRAVHRMFPIWLRIIVVVVLSVLAVILGLLVGYGILGGSEEPFNVLTFDFWQHMIDIITGVE</sequence>
<proteinExistence type="predicted"/>
<keyword evidence="2" id="KW-0812">Transmembrane</keyword>
<evidence type="ECO:0000256" key="2">
    <source>
        <dbReference type="SAM" id="Phobius"/>
    </source>
</evidence>
<feature type="compositionally biased region" description="Basic and acidic residues" evidence="1">
    <location>
        <begin position="16"/>
        <end position="27"/>
    </location>
</feature>
<feature type="compositionally biased region" description="Basic residues" evidence="1">
    <location>
        <begin position="28"/>
        <end position="39"/>
    </location>
</feature>
<accession>A0A511X480</accession>
<keyword evidence="2" id="KW-1133">Transmembrane helix</keyword>
<reference evidence="3 4" key="1">
    <citation type="submission" date="2019-07" db="EMBL/GenBank/DDBJ databases">
        <title>Whole genome shotgun sequence of Halolactibacillus alkaliphilus NBRC 103919.</title>
        <authorList>
            <person name="Hosoyama A."/>
            <person name="Uohara A."/>
            <person name="Ohji S."/>
            <person name="Ichikawa N."/>
        </authorList>
    </citation>
    <scope>NUCLEOTIDE SEQUENCE [LARGE SCALE GENOMIC DNA]</scope>
    <source>
        <strain evidence="3 4">NBRC 103919</strain>
    </source>
</reference>
<feature type="transmembrane region" description="Helical" evidence="2">
    <location>
        <begin position="49"/>
        <end position="75"/>
    </location>
</feature>
<dbReference type="InterPro" id="IPR024596">
    <property type="entry name" value="RNApol_su_b/EpuA"/>
</dbReference>
<dbReference type="RefSeq" id="WP_229675558.1">
    <property type="nucleotide sequence ID" value="NZ_BJYE01000038.1"/>
</dbReference>
<evidence type="ECO:0000313" key="3">
    <source>
        <dbReference type="EMBL" id="GEN57743.1"/>
    </source>
</evidence>
<gene>
    <name evidence="3" type="ORF">HAL01_22070</name>
</gene>
<evidence type="ECO:0000313" key="4">
    <source>
        <dbReference type="Proteomes" id="UP000321400"/>
    </source>
</evidence>
<comment type="caution">
    <text evidence="3">The sequence shown here is derived from an EMBL/GenBank/DDBJ whole genome shotgun (WGS) entry which is preliminary data.</text>
</comment>
<name>A0A511X480_9BACI</name>
<feature type="region of interest" description="Disordered" evidence="1">
    <location>
        <begin position="1"/>
        <end position="39"/>
    </location>
</feature>
<evidence type="ECO:0000256" key="1">
    <source>
        <dbReference type="SAM" id="MobiDB-lite"/>
    </source>
</evidence>
<organism evidence="3 4">
    <name type="scientific">Halolactibacillus alkaliphilus</name>
    <dbReference type="NCBI Taxonomy" id="442899"/>
    <lineage>
        <taxon>Bacteria</taxon>
        <taxon>Bacillati</taxon>
        <taxon>Bacillota</taxon>
        <taxon>Bacilli</taxon>
        <taxon>Bacillales</taxon>
        <taxon>Bacillaceae</taxon>
        <taxon>Halolactibacillus</taxon>
    </lineage>
</organism>
<dbReference type="Pfam" id="PF11772">
    <property type="entry name" value="EpuA"/>
    <property type="match status" value="1"/>
</dbReference>
<protein>
    <recommendedName>
        <fullName evidence="5">DNA-directed RNA polymerase subunit beta</fullName>
    </recommendedName>
</protein>
<dbReference type="Proteomes" id="UP000321400">
    <property type="component" value="Unassembled WGS sequence"/>
</dbReference>
<keyword evidence="4" id="KW-1185">Reference proteome</keyword>